<dbReference type="Gene3D" id="3.40.50.1820">
    <property type="entry name" value="alpha/beta hydrolase"/>
    <property type="match status" value="1"/>
</dbReference>
<dbReference type="InterPro" id="IPR029058">
    <property type="entry name" value="AB_hydrolase_fold"/>
</dbReference>
<evidence type="ECO:0000313" key="1">
    <source>
        <dbReference type="EMBL" id="GAI34348.1"/>
    </source>
</evidence>
<dbReference type="AlphaFoldDB" id="X1MSS3"/>
<organism evidence="1">
    <name type="scientific">marine sediment metagenome</name>
    <dbReference type="NCBI Taxonomy" id="412755"/>
    <lineage>
        <taxon>unclassified sequences</taxon>
        <taxon>metagenomes</taxon>
        <taxon>ecological metagenomes</taxon>
    </lineage>
</organism>
<feature type="non-terminal residue" evidence="1">
    <location>
        <position position="1"/>
    </location>
</feature>
<proteinExistence type="predicted"/>
<accession>X1MSS3</accession>
<sequence>EQMGLSAEKEIKLIDEPKLFMASKGDGSARNSANLMYELSGEPKQIEIYPGSEHGTNMFLGENREQVKQDIITFIEENLPVK</sequence>
<gene>
    <name evidence="1" type="ORF">S06H3_51172</name>
</gene>
<name>X1MSS3_9ZZZZ</name>
<comment type="caution">
    <text evidence="1">The sequence shown here is derived from an EMBL/GenBank/DDBJ whole genome shotgun (WGS) entry which is preliminary data.</text>
</comment>
<reference evidence="1" key="1">
    <citation type="journal article" date="2014" name="Front. Microbiol.">
        <title>High frequency of phylogenetically diverse reductive dehalogenase-homologous genes in deep subseafloor sedimentary metagenomes.</title>
        <authorList>
            <person name="Kawai M."/>
            <person name="Futagami T."/>
            <person name="Toyoda A."/>
            <person name="Takaki Y."/>
            <person name="Nishi S."/>
            <person name="Hori S."/>
            <person name="Arai W."/>
            <person name="Tsubouchi T."/>
            <person name="Morono Y."/>
            <person name="Uchiyama I."/>
            <person name="Ito T."/>
            <person name="Fujiyama A."/>
            <person name="Inagaki F."/>
            <person name="Takami H."/>
        </authorList>
    </citation>
    <scope>NUCLEOTIDE SEQUENCE</scope>
    <source>
        <strain evidence="1">Expedition CK06-06</strain>
    </source>
</reference>
<dbReference type="EMBL" id="BARV01032456">
    <property type="protein sequence ID" value="GAI34348.1"/>
    <property type="molecule type" value="Genomic_DNA"/>
</dbReference>
<protein>
    <recommendedName>
        <fullName evidence="2">Serine aminopeptidase S33 domain-containing protein</fullName>
    </recommendedName>
</protein>
<dbReference type="SUPFAM" id="SSF53474">
    <property type="entry name" value="alpha/beta-Hydrolases"/>
    <property type="match status" value="1"/>
</dbReference>
<evidence type="ECO:0008006" key="2">
    <source>
        <dbReference type="Google" id="ProtNLM"/>
    </source>
</evidence>